<name>A0ABQ1CPT5_STRDI</name>
<evidence type="ECO:0000313" key="3">
    <source>
        <dbReference type="Proteomes" id="UP000472710"/>
    </source>
</evidence>
<feature type="compositionally biased region" description="Basic residues" evidence="1">
    <location>
        <begin position="104"/>
        <end position="114"/>
    </location>
</feature>
<organism evidence="2 3">
    <name type="scientific">Streptomyces diastaticus subsp. diastaticus</name>
    <dbReference type="NCBI Taxonomy" id="68040"/>
    <lineage>
        <taxon>Bacteria</taxon>
        <taxon>Bacillati</taxon>
        <taxon>Actinomycetota</taxon>
        <taxon>Actinomycetes</taxon>
        <taxon>Kitasatosporales</taxon>
        <taxon>Streptomycetaceae</taxon>
        <taxon>Streptomyces</taxon>
        <taxon>Streptomyces diastaticus group</taxon>
    </lineage>
</organism>
<reference evidence="2 3" key="1">
    <citation type="submission" date="2020-02" db="EMBL/GenBank/DDBJ databases">
        <title>Whole genome shotgun sequence of Streptomyces diastaticus subsp. diastaticus NBRC 13412.</title>
        <authorList>
            <person name="Ichikawa N."/>
            <person name="Komaki H."/>
            <person name="Tamura T."/>
        </authorList>
    </citation>
    <scope>NUCLEOTIDE SEQUENCE [LARGE SCALE GENOMIC DNA]</scope>
    <source>
        <strain evidence="2 3">NBRC 13412</strain>
    </source>
</reference>
<gene>
    <name evidence="2" type="ORF">Sdia_29460</name>
</gene>
<comment type="caution">
    <text evidence="2">The sequence shown here is derived from an EMBL/GenBank/DDBJ whole genome shotgun (WGS) entry which is preliminary data.</text>
</comment>
<dbReference type="Proteomes" id="UP000472710">
    <property type="component" value="Unassembled WGS sequence"/>
</dbReference>
<accession>A0ABQ1CPT5</accession>
<protein>
    <submittedName>
        <fullName evidence="2">Uncharacterized protein</fullName>
    </submittedName>
</protein>
<evidence type="ECO:0000313" key="2">
    <source>
        <dbReference type="EMBL" id="GFH72178.1"/>
    </source>
</evidence>
<dbReference type="EMBL" id="BLLN01000003">
    <property type="protein sequence ID" value="GFH72178.1"/>
    <property type="molecule type" value="Genomic_DNA"/>
</dbReference>
<feature type="region of interest" description="Disordered" evidence="1">
    <location>
        <begin position="1"/>
        <end position="148"/>
    </location>
</feature>
<proteinExistence type="predicted"/>
<sequence>MIRLRGSGAIVDGPDGDDGLRGSRAVRHARLRRVCANDRPGPPGGRAGPGGPARRDRTGWRRPSTPATPAHARSVRRPGYRREGHSPGFQAVDGQWRDHEAVRRPPRRYGRPARRTVPADKGEPGSDAPRKRRPWSAKAPGERCPPAA</sequence>
<feature type="compositionally biased region" description="Basic residues" evidence="1">
    <location>
        <begin position="24"/>
        <end position="33"/>
    </location>
</feature>
<keyword evidence="3" id="KW-1185">Reference proteome</keyword>
<evidence type="ECO:0000256" key="1">
    <source>
        <dbReference type="SAM" id="MobiDB-lite"/>
    </source>
</evidence>